<reference evidence="3 4" key="1">
    <citation type="submission" date="2015-04" db="EMBL/GenBank/DDBJ databases">
        <authorList>
            <person name="Syromyatnikov M.Y."/>
            <person name="Popov V.N."/>
        </authorList>
    </citation>
    <scope>NUCLEOTIDE SEQUENCE [LARGE SCALE GENOMIC DNA]</scope>
</reference>
<gene>
    <name evidence="3" type="ORF">CLUMA_CG017612</name>
</gene>
<keyword evidence="1" id="KW-0812">Transmembrane</keyword>
<protein>
    <submittedName>
        <fullName evidence="3">CLUMA_CG017612, isoform A</fullName>
    </submittedName>
</protein>
<keyword evidence="2" id="KW-0732">Signal</keyword>
<evidence type="ECO:0000256" key="1">
    <source>
        <dbReference type="SAM" id="Phobius"/>
    </source>
</evidence>
<feature type="chain" id="PRO_5013244218" evidence="2">
    <location>
        <begin position="20"/>
        <end position="151"/>
    </location>
</feature>
<name>A0A1J1IW86_9DIPT</name>
<sequence length="151" mass="17187">MKFILRVGVSLIFVTNALSLFCHHCKTTEQEQCKRARKLGKEECQEPILDDKKTINAKAVCIKVRLNKSEGKEKKLILTMNLNFGYVSRFCGETGYDDSCESVKTHHPNSECYKCFEDFCNGSSKTSITTWLMIFSMLNLSLILTIITLNS</sequence>
<accession>A0A1J1IW86</accession>
<dbReference type="Proteomes" id="UP000183832">
    <property type="component" value="Unassembled WGS sequence"/>
</dbReference>
<dbReference type="EMBL" id="CVRI01000063">
    <property type="protein sequence ID" value="CRL04539.1"/>
    <property type="molecule type" value="Genomic_DNA"/>
</dbReference>
<evidence type="ECO:0000256" key="2">
    <source>
        <dbReference type="SAM" id="SignalP"/>
    </source>
</evidence>
<feature type="signal peptide" evidence="2">
    <location>
        <begin position="1"/>
        <end position="19"/>
    </location>
</feature>
<evidence type="ECO:0000313" key="3">
    <source>
        <dbReference type="EMBL" id="CRL04539.1"/>
    </source>
</evidence>
<evidence type="ECO:0000313" key="4">
    <source>
        <dbReference type="Proteomes" id="UP000183832"/>
    </source>
</evidence>
<proteinExistence type="predicted"/>
<keyword evidence="1" id="KW-1133">Transmembrane helix</keyword>
<organism evidence="3 4">
    <name type="scientific">Clunio marinus</name>
    <dbReference type="NCBI Taxonomy" id="568069"/>
    <lineage>
        <taxon>Eukaryota</taxon>
        <taxon>Metazoa</taxon>
        <taxon>Ecdysozoa</taxon>
        <taxon>Arthropoda</taxon>
        <taxon>Hexapoda</taxon>
        <taxon>Insecta</taxon>
        <taxon>Pterygota</taxon>
        <taxon>Neoptera</taxon>
        <taxon>Endopterygota</taxon>
        <taxon>Diptera</taxon>
        <taxon>Nematocera</taxon>
        <taxon>Chironomoidea</taxon>
        <taxon>Chironomidae</taxon>
        <taxon>Clunio</taxon>
    </lineage>
</organism>
<keyword evidence="4" id="KW-1185">Reference proteome</keyword>
<keyword evidence="1" id="KW-0472">Membrane</keyword>
<dbReference type="AlphaFoldDB" id="A0A1J1IW86"/>
<feature type="transmembrane region" description="Helical" evidence="1">
    <location>
        <begin position="128"/>
        <end position="149"/>
    </location>
</feature>